<accession>A0A0F5LHK7</accession>
<feature type="domain" description="HTH cro/C1-type" evidence="2">
    <location>
        <begin position="13"/>
        <end position="69"/>
    </location>
</feature>
<evidence type="ECO:0000256" key="1">
    <source>
        <dbReference type="SAM" id="MobiDB-lite"/>
    </source>
</evidence>
<evidence type="ECO:0000259" key="2">
    <source>
        <dbReference type="PROSITE" id="PS50943"/>
    </source>
</evidence>
<dbReference type="PATRIC" id="fig|361041.3.peg.3869"/>
<proteinExistence type="predicted"/>
<sequence>MGANSRHLAHELIVAAFKKSGLTKAEVAKRLGWKDRSRISKLLNVPANITVETLGELLFVIDGSEPNYSQNWPCRAQHGNGGHPEWLKVPGATTTTSTSPAKVFYSQEAKAKITRTSEAAL</sequence>
<gene>
    <name evidence="3" type="ORF">VW35_02420</name>
</gene>
<dbReference type="CDD" id="cd00093">
    <property type="entry name" value="HTH_XRE"/>
    <property type="match status" value="1"/>
</dbReference>
<evidence type="ECO:0000313" key="3">
    <source>
        <dbReference type="EMBL" id="KKB81042.1"/>
    </source>
</evidence>
<protein>
    <recommendedName>
        <fullName evidence="2">HTH cro/C1-type domain-containing protein</fullName>
    </recommendedName>
</protein>
<organism evidence="3 4">
    <name type="scientific">Devosia soli</name>
    <dbReference type="NCBI Taxonomy" id="361041"/>
    <lineage>
        <taxon>Bacteria</taxon>
        <taxon>Pseudomonadati</taxon>
        <taxon>Pseudomonadota</taxon>
        <taxon>Alphaproteobacteria</taxon>
        <taxon>Hyphomicrobiales</taxon>
        <taxon>Devosiaceae</taxon>
        <taxon>Devosia</taxon>
    </lineage>
</organism>
<evidence type="ECO:0000313" key="4">
    <source>
        <dbReference type="Proteomes" id="UP000033514"/>
    </source>
</evidence>
<dbReference type="GO" id="GO:0003677">
    <property type="term" value="F:DNA binding"/>
    <property type="evidence" value="ECO:0007669"/>
    <property type="project" value="InterPro"/>
</dbReference>
<dbReference type="PROSITE" id="PS50943">
    <property type="entry name" value="HTH_CROC1"/>
    <property type="match status" value="1"/>
</dbReference>
<dbReference type="InterPro" id="IPR010982">
    <property type="entry name" value="Lambda_DNA-bd_dom_sf"/>
</dbReference>
<dbReference type="Proteomes" id="UP000033514">
    <property type="component" value="Unassembled WGS sequence"/>
</dbReference>
<reference evidence="3 4" key="1">
    <citation type="submission" date="2015-03" db="EMBL/GenBank/DDBJ databases">
        <authorList>
            <person name="Hassan Y.I."/>
            <person name="Lepp D."/>
            <person name="Zhou T."/>
        </authorList>
    </citation>
    <scope>NUCLEOTIDE SEQUENCE [LARGE SCALE GENOMIC DNA]</scope>
    <source>
        <strain evidence="3 4">GH2-10</strain>
    </source>
</reference>
<comment type="caution">
    <text evidence="3">The sequence shown here is derived from an EMBL/GenBank/DDBJ whole genome shotgun (WGS) entry which is preliminary data.</text>
</comment>
<dbReference type="Gene3D" id="1.10.260.40">
    <property type="entry name" value="lambda repressor-like DNA-binding domains"/>
    <property type="match status" value="1"/>
</dbReference>
<dbReference type="EMBL" id="LAJG01000005">
    <property type="protein sequence ID" value="KKB81042.1"/>
    <property type="molecule type" value="Genomic_DNA"/>
</dbReference>
<name>A0A0F5LHK7_9HYPH</name>
<dbReference type="AlphaFoldDB" id="A0A0F5LHK7"/>
<dbReference type="Pfam" id="PF01381">
    <property type="entry name" value="HTH_3"/>
    <property type="match status" value="1"/>
</dbReference>
<dbReference type="InterPro" id="IPR001387">
    <property type="entry name" value="Cro/C1-type_HTH"/>
</dbReference>
<feature type="region of interest" description="Disordered" evidence="1">
    <location>
        <begin position="79"/>
        <end position="98"/>
    </location>
</feature>
<dbReference type="STRING" id="361041.VW35_02420"/>
<dbReference type="SUPFAM" id="SSF47413">
    <property type="entry name" value="lambda repressor-like DNA-binding domains"/>
    <property type="match status" value="1"/>
</dbReference>
<keyword evidence="4" id="KW-1185">Reference proteome</keyword>